<keyword evidence="2" id="KW-1185">Reference proteome</keyword>
<dbReference type="Proteomes" id="UP000276133">
    <property type="component" value="Unassembled WGS sequence"/>
</dbReference>
<organism evidence="1 2">
    <name type="scientific">Brachionus plicatilis</name>
    <name type="common">Marine rotifer</name>
    <name type="synonym">Brachionus muelleri</name>
    <dbReference type="NCBI Taxonomy" id="10195"/>
    <lineage>
        <taxon>Eukaryota</taxon>
        <taxon>Metazoa</taxon>
        <taxon>Spiralia</taxon>
        <taxon>Gnathifera</taxon>
        <taxon>Rotifera</taxon>
        <taxon>Eurotatoria</taxon>
        <taxon>Monogononta</taxon>
        <taxon>Pseudotrocha</taxon>
        <taxon>Ploima</taxon>
        <taxon>Brachionidae</taxon>
        <taxon>Brachionus</taxon>
    </lineage>
</organism>
<accession>A0A3M7RNP9</accession>
<sequence length="121" mass="13827">MECKMHNFARTFADSILMNIELKRTSQPPSPISEGMITRVLFWPANSPDPDCIENLKISSIRRLPNKSQDHCLSQKKLSQVSLIQCQIGTIKVLNVEKSIMENVEWSVEFFLISLIVITHV</sequence>
<gene>
    <name evidence="1" type="ORF">BpHYR1_040527</name>
</gene>
<proteinExistence type="predicted"/>
<name>A0A3M7RNP9_BRAPC</name>
<dbReference type="EMBL" id="REGN01003015">
    <property type="protein sequence ID" value="RNA24928.1"/>
    <property type="molecule type" value="Genomic_DNA"/>
</dbReference>
<evidence type="ECO:0000313" key="2">
    <source>
        <dbReference type="Proteomes" id="UP000276133"/>
    </source>
</evidence>
<evidence type="ECO:0000313" key="1">
    <source>
        <dbReference type="EMBL" id="RNA24928.1"/>
    </source>
</evidence>
<dbReference type="AlphaFoldDB" id="A0A3M7RNP9"/>
<reference evidence="1 2" key="1">
    <citation type="journal article" date="2018" name="Sci. Rep.">
        <title>Genomic signatures of local adaptation to the degree of environmental predictability in rotifers.</title>
        <authorList>
            <person name="Franch-Gras L."/>
            <person name="Hahn C."/>
            <person name="Garcia-Roger E.M."/>
            <person name="Carmona M.J."/>
            <person name="Serra M."/>
            <person name="Gomez A."/>
        </authorList>
    </citation>
    <scope>NUCLEOTIDE SEQUENCE [LARGE SCALE GENOMIC DNA]</scope>
    <source>
        <strain evidence="1">HYR1</strain>
    </source>
</reference>
<protein>
    <submittedName>
        <fullName evidence="1">Uncharacterized protein</fullName>
    </submittedName>
</protein>
<comment type="caution">
    <text evidence="1">The sequence shown here is derived from an EMBL/GenBank/DDBJ whole genome shotgun (WGS) entry which is preliminary data.</text>
</comment>